<dbReference type="PANTHER" id="PTHR34206">
    <property type="entry name" value="OS06G0193300 PROTEIN"/>
    <property type="match status" value="1"/>
</dbReference>
<sequence>MIGTLTLLFLHPLYASSTPSLSTETKMAARSSFQFHGHLSPSSMATSPRFGTRQRQAALRFRSSAHGCSSSQLSFAAAANKKVFEDQLRGVVCYRDDKGELVCEGYDEGPRLGMRLPEKAFFPWPVGVQITDFIELATFRVLEDADVLQMNNDHKRQI</sequence>
<reference evidence="2" key="1">
    <citation type="journal article" date="2021" name="bioRxiv">
        <title>Whole Genome Assembly and Annotation of Northern Wild Rice, Zizania palustris L., Supports a Whole Genome Duplication in the Zizania Genus.</title>
        <authorList>
            <person name="Haas M."/>
            <person name="Kono T."/>
            <person name="Macchietto M."/>
            <person name="Millas R."/>
            <person name="McGilp L."/>
            <person name="Shao M."/>
            <person name="Duquette J."/>
            <person name="Hirsch C.N."/>
            <person name="Kimball J."/>
        </authorList>
    </citation>
    <scope>NUCLEOTIDE SEQUENCE</scope>
    <source>
        <tissue evidence="2">Fresh leaf tissue</tissue>
    </source>
</reference>
<feature type="signal peptide" evidence="1">
    <location>
        <begin position="1"/>
        <end position="15"/>
    </location>
</feature>
<keyword evidence="1" id="KW-0732">Signal</keyword>
<evidence type="ECO:0000313" key="2">
    <source>
        <dbReference type="EMBL" id="KAG8093745.1"/>
    </source>
</evidence>
<dbReference type="Proteomes" id="UP000729402">
    <property type="component" value="Unassembled WGS sequence"/>
</dbReference>
<evidence type="ECO:0000313" key="3">
    <source>
        <dbReference type="Proteomes" id="UP000729402"/>
    </source>
</evidence>
<accession>A0A8J6BV11</accession>
<dbReference type="AlphaFoldDB" id="A0A8J6BV11"/>
<proteinExistence type="predicted"/>
<dbReference type="OrthoDB" id="581210at2759"/>
<feature type="chain" id="PRO_5035212328" evidence="1">
    <location>
        <begin position="16"/>
        <end position="158"/>
    </location>
</feature>
<keyword evidence="3" id="KW-1185">Reference proteome</keyword>
<dbReference type="PANTHER" id="PTHR34206:SF11">
    <property type="entry name" value="OS06G0193300 PROTEIN"/>
    <property type="match status" value="1"/>
</dbReference>
<comment type="caution">
    <text evidence="2">The sequence shown here is derived from an EMBL/GenBank/DDBJ whole genome shotgun (WGS) entry which is preliminary data.</text>
</comment>
<dbReference type="EMBL" id="JAAALK010000080">
    <property type="protein sequence ID" value="KAG8093745.1"/>
    <property type="molecule type" value="Genomic_DNA"/>
</dbReference>
<evidence type="ECO:0000256" key="1">
    <source>
        <dbReference type="SAM" id="SignalP"/>
    </source>
</evidence>
<name>A0A8J6BV11_ZIZPA</name>
<protein>
    <submittedName>
        <fullName evidence="2">Uncharacterized protein</fullName>
    </submittedName>
</protein>
<gene>
    <name evidence="2" type="ORF">GUJ93_ZPchr0012g19462</name>
</gene>
<reference evidence="2" key="2">
    <citation type="submission" date="2021-02" db="EMBL/GenBank/DDBJ databases">
        <authorList>
            <person name="Kimball J.A."/>
            <person name="Haas M.W."/>
            <person name="Macchietto M."/>
            <person name="Kono T."/>
            <person name="Duquette J."/>
            <person name="Shao M."/>
        </authorList>
    </citation>
    <scope>NUCLEOTIDE SEQUENCE</scope>
    <source>
        <tissue evidence="2">Fresh leaf tissue</tissue>
    </source>
</reference>
<organism evidence="2 3">
    <name type="scientific">Zizania palustris</name>
    <name type="common">Northern wild rice</name>
    <dbReference type="NCBI Taxonomy" id="103762"/>
    <lineage>
        <taxon>Eukaryota</taxon>
        <taxon>Viridiplantae</taxon>
        <taxon>Streptophyta</taxon>
        <taxon>Embryophyta</taxon>
        <taxon>Tracheophyta</taxon>
        <taxon>Spermatophyta</taxon>
        <taxon>Magnoliopsida</taxon>
        <taxon>Liliopsida</taxon>
        <taxon>Poales</taxon>
        <taxon>Poaceae</taxon>
        <taxon>BOP clade</taxon>
        <taxon>Oryzoideae</taxon>
        <taxon>Oryzeae</taxon>
        <taxon>Zizaniinae</taxon>
        <taxon>Zizania</taxon>
    </lineage>
</organism>